<proteinExistence type="predicted"/>
<protein>
    <recommendedName>
        <fullName evidence="4">Methyltransferase type 11 domain-containing protein</fullName>
    </recommendedName>
</protein>
<feature type="non-terminal residue" evidence="5">
    <location>
        <position position="1"/>
    </location>
</feature>
<evidence type="ECO:0000313" key="5">
    <source>
        <dbReference type="EMBL" id="GAJ09860.1"/>
    </source>
</evidence>
<gene>
    <name evidence="5" type="ORF">S12H4_52678</name>
</gene>
<dbReference type="Pfam" id="PF08241">
    <property type="entry name" value="Methyltransf_11"/>
    <property type="match status" value="1"/>
</dbReference>
<evidence type="ECO:0000259" key="4">
    <source>
        <dbReference type="Pfam" id="PF08241"/>
    </source>
</evidence>
<dbReference type="SUPFAM" id="SSF53335">
    <property type="entry name" value="S-adenosyl-L-methionine-dependent methyltransferases"/>
    <property type="match status" value="1"/>
</dbReference>
<keyword evidence="2" id="KW-0808">Transferase</keyword>
<dbReference type="PANTHER" id="PTHR43464">
    <property type="entry name" value="METHYLTRANSFERASE"/>
    <property type="match status" value="1"/>
</dbReference>
<feature type="domain" description="Methyltransferase type 11" evidence="4">
    <location>
        <begin position="6"/>
        <end position="101"/>
    </location>
</feature>
<dbReference type="CDD" id="cd02440">
    <property type="entry name" value="AdoMet_MTases"/>
    <property type="match status" value="1"/>
</dbReference>
<name>X1VMQ1_9ZZZZ</name>
<dbReference type="EMBL" id="BARW01033446">
    <property type="protein sequence ID" value="GAJ09860.1"/>
    <property type="molecule type" value="Genomic_DNA"/>
</dbReference>
<evidence type="ECO:0000256" key="1">
    <source>
        <dbReference type="ARBA" id="ARBA00022603"/>
    </source>
</evidence>
<dbReference type="PANTHER" id="PTHR43464:SF19">
    <property type="entry name" value="UBIQUINONE BIOSYNTHESIS O-METHYLTRANSFERASE, MITOCHONDRIAL"/>
    <property type="match status" value="1"/>
</dbReference>
<organism evidence="5">
    <name type="scientific">marine sediment metagenome</name>
    <dbReference type="NCBI Taxonomy" id="412755"/>
    <lineage>
        <taxon>unclassified sequences</taxon>
        <taxon>metagenomes</taxon>
        <taxon>ecological metagenomes</taxon>
    </lineage>
</organism>
<evidence type="ECO:0000256" key="2">
    <source>
        <dbReference type="ARBA" id="ARBA00022679"/>
    </source>
</evidence>
<evidence type="ECO:0000256" key="3">
    <source>
        <dbReference type="ARBA" id="ARBA00022691"/>
    </source>
</evidence>
<dbReference type="AlphaFoldDB" id="X1VMQ1"/>
<keyword evidence="3" id="KW-0949">S-adenosyl-L-methionine</keyword>
<dbReference type="GO" id="GO:0008757">
    <property type="term" value="F:S-adenosylmethionine-dependent methyltransferase activity"/>
    <property type="evidence" value="ECO:0007669"/>
    <property type="project" value="InterPro"/>
</dbReference>
<sequence length="197" mass="22469">GVEIIELGTGNGFTAIELATLGYNVTSIDVSEVALNIARNRTPNIDNKPKFIFGDARELNLPDNHYDAAISSSLVEHFTRDDAIKHLKEVKRILKPGGCYLFYCGNRLYSGYRSGGYHLRMYNTKEQLDLAVGAGFYKVMSYDAKLFEKQLNFNSFYHSILNFYETLFEFMNLDKFLKKGIKAKLLVFILVCAYKEL</sequence>
<comment type="caution">
    <text evidence="5">The sequence shown here is derived from an EMBL/GenBank/DDBJ whole genome shotgun (WGS) entry which is preliminary data.</text>
</comment>
<dbReference type="InterPro" id="IPR013216">
    <property type="entry name" value="Methyltransf_11"/>
</dbReference>
<dbReference type="InterPro" id="IPR029063">
    <property type="entry name" value="SAM-dependent_MTases_sf"/>
</dbReference>
<reference evidence="5" key="1">
    <citation type="journal article" date="2014" name="Front. Microbiol.">
        <title>High frequency of phylogenetically diverse reductive dehalogenase-homologous genes in deep subseafloor sedimentary metagenomes.</title>
        <authorList>
            <person name="Kawai M."/>
            <person name="Futagami T."/>
            <person name="Toyoda A."/>
            <person name="Takaki Y."/>
            <person name="Nishi S."/>
            <person name="Hori S."/>
            <person name="Arai W."/>
            <person name="Tsubouchi T."/>
            <person name="Morono Y."/>
            <person name="Uchiyama I."/>
            <person name="Ito T."/>
            <person name="Fujiyama A."/>
            <person name="Inagaki F."/>
            <person name="Takami H."/>
        </authorList>
    </citation>
    <scope>NUCLEOTIDE SEQUENCE</scope>
    <source>
        <strain evidence="5">Expedition CK06-06</strain>
    </source>
</reference>
<dbReference type="GO" id="GO:0032259">
    <property type="term" value="P:methylation"/>
    <property type="evidence" value="ECO:0007669"/>
    <property type="project" value="UniProtKB-KW"/>
</dbReference>
<keyword evidence="1" id="KW-0489">Methyltransferase</keyword>
<accession>X1VMQ1</accession>
<dbReference type="Gene3D" id="3.40.50.150">
    <property type="entry name" value="Vaccinia Virus protein VP39"/>
    <property type="match status" value="1"/>
</dbReference>